<dbReference type="Pfam" id="PF25431">
    <property type="entry name" value="zf-C17orf113"/>
    <property type="match status" value="1"/>
</dbReference>
<keyword evidence="4" id="KW-1185">Reference proteome</keyword>
<comment type="caution">
    <text evidence="3">The sequence shown here is derived from an EMBL/GenBank/DDBJ whole genome shotgun (WGS) entry which is preliminary data.</text>
</comment>
<evidence type="ECO:0000313" key="3">
    <source>
        <dbReference type="EMBL" id="CAG8693661.1"/>
    </source>
</evidence>
<organism evidence="3 4">
    <name type="scientific">Funneliformis caledonium</name>
    <dbReference type="NCBI Taxonomy" id="1117310"/>
    <lineage>
        <taxon>Eukaryota</taxon>
        <taxon>Fungi</taxon>
        <taxon>Fungi incertae sedis</taxon>
        <taxon>Mucoromycota</taxon>
        <taxon>Glomeromycotina</taxon>
        <taxon>Glomeromycetes</taxon>
        <taxon>Glomerales</taxon>
        <taxon>Glomeraceae</taxon>
        <taxon>Funneliformis</taxon>
    </lineage>
</organism>
<evidence type="ECO:0000259" key="2">
    <source>
        <dbReference type="Pfam" id="PF25431"/>
    </source>
</evidence>
<feature type="domain" description="C17orf113 probable zinc finger" evidence="2">
    <location>
        <begin position="50"/>
        <end position="106"/>
    </location>
</feature>
<dbReference type="OrthoDB" id="2400887at2759"/>
<gene>
    <name evidence="3" type="ORF">FCALED_LOCUS13099</name>
</gene>
<feature type="region of interest" description="Disordered" evidence="1">
    <location>
        <begin position="1"/>
        <end position="42"/>
    </location>
</feature>
<accession>A0A9N9EWG3</accession>
<dbReference type="Proteomes" id="UP000789570">
    <property type="component" value="Unassembled WGS sequence"/>
</dbReference>
<protein>
    <submittedName>
        <fullName evidence="3">13088_t:CDS:1</fullName>
    </submittedName>
</protein>
<evidence type="ECO:0000313" key="4">
    <source>
        <dbReference type="Proteomes" id="UP000789570"/>
    </source>
</evidence>
<feature type="non-terminal residue" evidence="3">
    <location>
        <position position="130"/>
    </location>
</feature>
<name>A0A9N9EWG3_9GLOM</name>
<proteinExistence type="predicted"/>
<dbReference type="EMBL" id="CAJVPQ010007164">
    <property type="protein sequence ID" value="CAG8693661.1"/>
    <property type="molecule type" value="Genomic_DNA"/>
</dbReference>
<feature type="compositionally biased region" description="Basic and acidic residues" evidence="1">
    <location>
        <begin position="16"/>
        <end position="32"/>
    </location>
</feature>
<dbReference type="AlphaFoldDB" id="A0A9N9EWG3"/>
<evidence type="ECO:0000256" key="1">
    <source>
        <dbReference type="SAM" id="MobiDB-lite"/>
    </source>
</evidence>
<dbReference type="InterPro" id="IPR057456">
    <property type="entry name" value="Znf_C17orf113"/>
</dbReference>
<feature type="compositionally biased region" description="Polar residues" evidence="1">
    <location>
        <begin position="1"/>
        <end position="12"/>
    </location>
</feature>
<reference evidence="3" key="1">
    <citation type="submission" date="2021-06" db="EMBL/GenBank/DDBJ databases">
        <authorList>
            <person name="Kallberg Y."/>
            <person name="Tangrot J."/>
            <person name="Rosling A."/>
        </authorList>
    </citation>
    <scope>NUCLEOTIDE SEQUENCE</scope>
    <source>
        <strain evidence="3">UK204</strain>
    </source>
</reference>
<sequence length="130" mass="15068">MKRFFSTQQAQKGKQKQSESHGEASSSERPDSTKPSGPDLKWMDNGNNVWLEYRDVYGVVLMFCRWCEVKKYTNEFAKGTSNYQKQSIDRHLAHHEHKAEAEAKKSNQNNLVVTFSRQLDANKIKVITQM</sequence>